<keyword evidence="2" id="KW-0472">Membrane</keyword>
<keyword evidence="2" id="KW-1133">Transmembrane helix</keyword>
<evidence type="ECO:0000313" key="3">
    <source>
        <dbReference type="EMBL" id="KAH3688845.1"/>
    </source>
</evidence>
<comment type="caution">
    <text evidence="3">The sequence shown here is derived from an EMBL/GenBank/DDBJ whole genome shotgun (WGS) entry which is preliminary data.</text>
</comment>
<reference evidence="3" key="1">
    <citation type="journal article" date="2021" name="Open Biol.">
        <title>Shared evolutionary footprints suggest mitochondrial oxidative damage underlies multiple complex I losses in fungi.</title>
        <authorList>
            <person name="Schikora-Tamarit M.A."/>
            <person name="Marcet-Houben M."/>
            <person name="Nosek J."/>
            <person name="Gabaldon T."/>
        </authorList>
    </citation>
    <scope>NUCLEOTIDE SEQUENCE</scope>
    <source>
        <strain evidence="3">CBS2887</strain>
    </source>
</reference>
<proteinExistence type="predicted"/>
<feature type="transmembrane region" description="Helical" evidence="2">
    <location>
        <begin position="67"/>
        <end position="93"/>
    </location>
</feature>
<feature type="transmembrane region" description="Helical" evidence="2">
    <location>
        <begin position="99"/>
        <end position="119"/>
    </location>
</feature>
<dbReference type="AlphaFoldDB" id="A0A9P8QH56"/>
<keyword evidence="4" id="KW-1185">Reference proteome</keyword>
<sequence length="150" mass="15470">MKNNRNRERYSGVGESVPTERSKGDGIDCNIGDLGEGGMTCGESSSGDWDPIIGDTWSMSSSNSCCFVGGVCGASTGVVLSGVLGFDGLLVLVDASGSVVSSLACILLSDFFSAAVLLLRSLLLVVGSAGETFNIDSKFAMARMYGIMSE</sequence>
<reference evidence="3" key="2">
    <citation type="submission" date="2021-01" db="EMBL/GenBank/DDBJ databases">
        <authorList>
            <person name="Schikora-Tamarit M.A."/>
        </authorList>
    </citation>
    <scope>NUCLEOTIDE SEQUENCE</scope>
    <source>
        <strain evidence="3">CBS2887</strain>
    </source>
</reference>
<evidence type="ECO:0000256" key="2">
    <source>
        <dbReference type="SAM" id="Phobius"/>
    </source>
</evidence>
<protein>
    <submittedName>
        <fullName evidence="3">Uncharacterized protein</fullName>
    </submittedName>
</protein>
<keyword evidence="2" id="KW-0812">Transmembrane</keyword>
<dbReference type="EMBL" id="JAEUBG010000104">
    <property type="protein sequence ID" value="KAH3688845.1"/>
    <property type="molecule type" value="Genomic_DNA"/>
</dbReference>
<feature type="region of interest" description="Disordered" evidence="1">
    <location>
        <begin position="1"/>
        <end position="24"/>
    </location>
</feature>
<gene>
    <name evidence="3" type="ORF">WICPIJ_000151</name>
</gene>
<name>A0A9P8QH56_WICPI</name>
<evidence type="ECO:0000313" key="4">
    <source>
        <dbReference type="Proteomes" id="UP000774326"/>
    </source>
</evidence>
<evidence type="ECO:0000256" key="1">
    <source>
        <dbReference type="SAM" id="MobiDB-lite"/>
    </source>
</evidence>
<dbReference type="Proteomes" id="UP000774326">
    <property type="component" value="Unassembled WGS sequence"/>
</dbReference>
<organism evidence="3 4">
    <name type="scientific">Wickerhamomyces pijperi</name>
    <name type="common">Yeast</name>
    <name type="synonym">Pichia pijperi</name>
    <dbReference type="NCBI Taxonomy" id="599730"/>
    <lineage>
        <taxon>Eukaryota</taxon>
        <taxon>Fungi</taxon>
        <taxon>Dikarya</taxon>
        <taxon>Ascomycota</taxon>
        <taxon>Saccharomycotina</taxon>
        <taxon>Saccharomycetes</taxon>
        <taxon>Phaffomycetales</taxon>
        <taxon>Wickerhamomycetaceae</taxon>
        <taxon>Wickerhamomyces</taxon>
    </lineage>
</organism>
<accession>A0A9P8QH56</accession>
<feature type="compositionally biased region" description="Basic and acidic residues" evidence="1">
    <location>
        <begin position="1"/>
        <end position="10"/>
    </location>
</feature>